<organism evidence="6 7">
    <name type="scientific">Alcaligenes endophyticus</name>
    <dbReference type="NCBI Taxonomy" id="1929088"/>
    <lineage>
        <taxon>Bacteria</taxon>
        <taxon>Pseudomonadati</taxon>
        <taxon>Pseudomonadota</taxon>
        <taxon>Betaproteobacteria</taxon>
        <taxon>Burkholderiales</taxon>
        <taxon>Alcaligenaceae</taxon>
        <taxon>Alcaligenes</taxon>
    </lineage>
</organism>
<comment type="similarity">
    <text evidence="1 4">Belongs to the aldehyde dehydrogenase family.</text>
</comment>
<accession>A0ABT8EEL2</accession>
<dbReference type="EMBL" id="JAJHNU010000001">
    <property type="protein sequence ID" value="MDN4119731.1"/>
    <property type="molecule type" value="Genomic_DNA"/>
</dbReference>
<evidence type="ECO:0000256" key="3">
    <source>
        <dbReference type="PROSITE-ProRule" id="PRU10007"/>
    </source>
</evidence>
<dbReference type="PANTHER" id="PTHR43353">
    <property type="entry name" value="SUCCINATE-SEMIALDEHYDE DEHYDROGENASE, MITOCHONDRIAL"/>
    <property type="match status" value="1"/>
</dbReference>
<dbReference type="Pfam" id="PF00171">
    <property type="entry name" value="Aldedh"/>
    <property type="match status" value="1"/>
</dbReference>
<evidence type="ECO:0000313" key="7">
    <source>
        <dbReference type="Proteomes" id="UP001168613"/>
    </source>
</evidence>
<keyword evidence="7" id="KW-1185">Reference proteome</keyword>
<dbReference type="InterPro" id="IPR050740">
    <property type="entry name" value="Aldehyde_DH_Superfamily"/>
</dbReference>
<dbReference type="InterPro" id="IPR029510">
    <property type="entry name" value="Ald_DH_CS_GLU"/>
</dbReference>
<dbReference type="InterPro" id="IPR015590">
    <property type="entry name" value="Aldehyde_DH_dom"/>
</dbReference>
<dbReference type="CDD" id="cd07103">
    <property type="entry name" value="ALDH_F5_SSADH_GabD"/>
    <property type="match status" value="1"/>
</dbReference>
<proteinExistence type="inferred from homology"/>
<name>A0ABT8EEL2_9BURK</name>
<feature type="domain" description="Aldehyde dehydrogenase" evidence="5">
    <location>
        <begin position="21"/>
        <end position="480"/>
    </location>
</feature>
<gene>
    <name evidence="6" type="ORF">LMS43_00360</name>
</gene>
<reference evidence="6" key="1">
    <citation type="submission" date="2021-11" db="EMBL/GenBank/DDBJ databases">
        <title>Draft genome sequence of Alcaligenes endophyticus type strain CCUG 75668T.</title>
        <authorList>
            <person name="Salva-Serra F."/>
            <person name="Duran R.E."/>
            <person name="Seeger M."/>
            <person name="Moore E.R.B."/>
            <person name="Jaen-Luchoro D."/>
        </authorList>
    </citation>
    <scope>NUCLEOTIDE SEQUENCE</scope>
    <source>
        <strain evidence="6">CCUG 75668</strain>
    </source>
</reference>
<dbReference type="InterPro" id="IPR016163">
    <property type="entry name" value="Ald_DH_C"/>
</dbReference>
<dbReference type="Gene3D" id="3.40.605.10">
    <property type="entry name" value="Aldehyde Dehydrogenase, Chain A, domain 1"/>
    <property type="match status" value="1"/>
</dbReference>
<comment type="caution">
    <text evidence="6">The sequence shown here is derived from an EMBL/GenBank/DDBJ whole genome shotgun (WGS) entry which is preliminary data.</text>
</comment>
<evidence type="ECO:0000259" key="5">
    <source>
        <dbReference type="Pfam" id="PF00171"/>
    </source>
</evidence>
<dbReference type="PROSITE" id="PS00070">
    <property type="entry name" value="ALDEHYDE_DEHYDR_CYS"/>
    <property type="match status" value="1"/>
</dbReference>
<dbReference type="Gene3D" id="3.40.309.10">
    <property type="entry name" value="Aldehyde Dehydrogenase, Chain A, domain 2"/>
    <property type="match status" value="1"/>
</dbReference>
<dbReference type="InterPro" id="IPR010102">
    <property type="entry name" value="Succ_semiAld_DH"/>
</dbReference>
<evidence type="ECO:0000256" key="1">
    <source>
        <dbReference type="ARBA" id="ARBA00009986"/>
    </source>
</evidence>
<protein>
    <submittedName>
        <fullName evidence="6">NAD-dependent succinate-semialdehyde dehydrogenase</fullName>
    </submittedName>
</protein>
<dbReference type="NCBIfam" id="TIGR01780">
    <property type="entry name" value="SSADH"/>
    <property type="match status" value="1"/>
</dbReference>
<keyword evidence="2 4" id="KW-0560">Oxidoreductase</keyword>
<dbReference type="PROSITE" id="PS00687">
    <property type="entry name" value="ALDEHYDE_DEHYDR_GLU"/>
    <property type="match status" value="1"/>
</dbReference>
<dbReference type="InterPro" id="IPR016161">
    <property type="entry name" value="Ald_DH/histidinol_DH"/>
</dbReference>
<dbReference type="PANTHER" id="PTHR43353:SF5">
    <property type="entry name" value="SUCCINATE-SEMIALDEHYDE DEHYDROGENASE, MITOCHONDRIAL"/>
    <property type="match status" value="1"/>
</dbReference>
<dbReference type="SUPFAM" id="SSF53720">
    <property type="entry name" value="ALDH-like"/>
    <property type="match status" value="1"/>
</dbReference>
<dbReference type="InterPro" id="IPR016160">
    <property type="entry name" value="Ald_DH_CS_CYS"/>
</dbReference>
<evidence type="ECO:0000256" key="4">
    <source>
        <dbReference type="RuleBase" id="RU003345"/>
    </source>
</evidence>
<dbReference type="Proteomes" id="UP001168613">
    <property type="component" value="Unassembled WGS sequence"/>
</dbReference>
<feature type="active site" evidence="3">
    <location>
        <position position="257"/>
    </location>
</feature>
<dbReference type="InterPro" id="IPR016162">
    <property type="entry name" value="Ald_DH_N"/>
</dbReference>
<sequence length="485" mass="52216">MSASIKNSIWLKETNYINGQWQGAQDGRVVEVTNPADGQLIGHVPLCGATETRAAIEAAEQAFKVWSRTSAAERAQRLQHMAQRIRSNVDELASLLTLEQGKPLAEAKGEINSAAAYIQWFAEEARRINGDVIPSPWQDRRILVTREAVGVVGAITPWNFPFSMIARKLGAALAAGCTIVIKPSELTPYCGLAWGLLSEQVGLPAGAVNILTGDSVQIGGELTANPLVRKITFTGSTRVGKLLCEQSAGTMKRVSMELGGNAPFIVFDDADIDRAVEGAIAAKYRNSGQTCVCTNRFYVHDSIYDEFAQKLAARVKQLKVGSGFEAGVEQGPLINEAAIEKVEAHIADALSKGAKLLSGGRRHALGYGFFEPTVLAEVTDQMEVAQEETFGPLAPLFRFTDEAKVIAAANNTQYGLAAYFYTQNLARAFRVSESLEYGMVGVNDGIITTEVAPFGGVKESGMGREGSFHGLDDYLNMKYISLGGL</sequence>
<dbReference type="RefSeq" id="WP_266124646.1">
    <property type="nucleotide sequence ID" value="NZ_JAJHNU010000001.1"/>
</dbReference>
<evidence type="ECO:0000313" key="6">
    <source>
        <dbReference type="EMBL" id="MDN4119731.1"/>
    </source>
</evidence>
<evidence type="ECO:0000256" key="2">
    <source>
        <dbReference type="ARBA" id="ARBA00023002"/>
    </source>
</evidence>